<accession>A0A1G9C943</accession>
<dbReference type="GO" id="GO:0003677">
    <property type="term" value="F:DNA binding"/>
    <property type="evidence" value="ECO:0007669"/>
    <property type="project" value="InterPro"/>
</dbReference>
<dbReference type="PROSITE" id="PS50943">
    <property type="entry name" value="HTH_CROC1"/>
    <property type="match status" value="1"/>
</dbReference>
<evidence type="ECO:0000313" key="2">
    <source>
        <dbReference type="EMBL" id="SDK48171.1"/>
    </source>
</evidence>
<dbReference type="SMART" id="SM00530">
    <property type="entry name" value="HTH_XRE"/>
    <property type="match status" value="1"/>
</dbReference>
<organism evidence="2 3">
    <name type="scientific">Actinopolyspora mzabensis</name>
    <dbReference type="NCBI Taxonomy" id="995066"/>
    <lineage>
        <taxon>Bacteria</taxon>
        <taxon>Bacillati</taxon>
        <taxon>Actinomycetota</taxon>
        <taxon>Actinomycetes</taxon>
        <taxon>Actinopolysporales</taxon>
        <taxon>Actinopolysporaceae</taxon>
        <taxon>Actinopolyspora</taxon>
    </lineage>
</organism>
<gene>
    <name evidence="2" type="ORF">SAMN04487820_108188</name>
</gene>
<dbReference type="AlphaFoldDB" id="A0A1G9C943"/>
<keyword evidence="3" id="KW-1185">Reference proteome</keyword>
<dbReference type="Pfam" id="PF13560">
    <property type="entry name" value="HTH_31"/>
    <property type="match status" value="1"/>
</dbReference>
<dbReference type="InterPro" id="IPR001387">
    <property type="entry name" value="Cro/C1-type_HTH"/>
</dbReference>
<dbReference type="Pfam" id="PF19054">
    <property type="entry name" value="DUF5753"/>
    <property type="match status" value="1"/>
</dbReference>
<dbReference type="EMBL" id="FNFM01000008">
    <property type="protein sequence ID" value="SDK48171.1"/>
    <property type="molecule type" value="Genomic_DNA"/>
</dbReference>
<dbReference type="Proteomes" id="UP000199213">
    <property type="component" value="Unassembled WGS sequence"/>
</dbReference>
<name>A0A1G9C943_ACTMZ</name>
<dbReference type="Gene3D" id="1.10.260.40">
    <property type="entry name" value="lambda repressor-like DNA-binding domains"/>
    <property type="match status" value="1"/>
</dbReference>
<reference evidence="3" key="1">
    <citation type="submission" date="2016-10" db="EMBL/GenBank/DDBJ databases">
        <authorList>
            <person name="Varghese N."/>
            <person name="Submissions S."/>
        </authorList>
    </citation>
    <scope>NUCLEOTIDE SEQUENCE [LARGE SCALE GENOMIC DNA]</scope>
    <source>
        <strain evidence="3">DSM 45460</strain>
    </source>
</reference>
<proteinExistence type="predicted"/>
<dbReference type="OrthoDB" id="2991476at2"/>
<sequence>MAGTNGTPKAKALGTRLREARKAAGYTVRGLADQLELSHSAISRWETGTRSPETEDVASILAATGVNGRERSELLEMARGTDDPQWLSVRSGDRERQMAALIDFECNASHITDVAPLLIPGLLQTADYARAIMIAGEVPKSEVETRVVVRVGRREALTRRNPARFLALIGEAALHQEIGGSEVVLDQLKYLLSATEMPNVDLRIVPASAGWTPALEGPFVLIDFDADSPIVHLENRRAALFFHEADDIAAYRTAVDKVKQVSMTAAESTALIANVITELEKSV</sequence>
<dbReference type="SUPFAM" id="SSF47413">
    <property type="entry name" value="lambda repressor-like DNA-binding domains"/>
    <property type="match status" value="1"/>
</dbReference>
<dbReference type="InterPro" id="IPR010982">
    <property type="entry name" value="Lambda_DNA-bd_dom_sf"/>
</dbReference>
<protein>
    <submittedName>
        <fullName evidence="2">Helix-turn-helix domain-containing protein</fullName>
    </submittedName>
</protein>
<dbReference type="CDD" id="cd00093">
    <property type="entry name" value="HTH_XRE"/>
    <property type="match status" value="1"/>
</dbReference>
<feature type="domain" description="HTH cro/C1-type" evidence="1">
    <location>
        <begin position="17"/>
        <end position="71"/>
    </location>
</feature>
<dbReference type="InterPro" id="IPR043917">
    <property type="entry name" value="DUF5753"/>
</dbReference>
<evidence type="ECO:0000259" key="1">
    <source>
        <dbReference type="PROSITE" id="PS50943"/>
    </source>
</evidence>
<evidence type="ECO:0000313" key="3">
    <source>
        <dbReference type="Proteomes" id="UP000199213"/>
    </source>
</evidence>
<dbReference type="RefSeq" id="WP_092629040.1">
    <property type="nucleotide sequence ID" value="NZ_FNFM01000008.1"/>
</dbReference>